<protein>
    <submittedName>
        <fullName evidence="1">Uncharacterized protein</fullName>
    </submittedName>
</protein>
<keyword evidence="2" id="KW-1185">Reference proteome</keyword>
<evidence type="ECO:0000313" key="1">
    <source>
        <dbReference type="EMBL" id="MFD1015404.1"/>
    </source>
</evidence>
<dbReference type="EMBL" id="JBHTKM010000017">
    <property type="protein sequence ID" value="MFD1015404.1"/>
    <property type="molecule type" value="Genomic_DNA"/>
</dbReference>
<proteinExistence type="predicted"/>
<name>A0ABW3KNU6_9FLAO</name>
<evidence type="ECO:0000313" key="2">
    <source>
        <dbReference type="Proteomes" id="UP001597086"/>
    </source>
</evidence>
<sequence>METLKHDLAEQITNEHSVWSTLLANTNFGNYASSFWNVTLKPEEVTINRDENTITFEQANFQFDVEAGLSFGDDHSLYTKQVSGHGTFQTIDSKTIQLKTLTLDTDYKY</sequence>
<accession>A0ABW3KNU6</accession>
<dbReference type="RefSeq" id="WP_386115015.1">
    <property type="nucleotide sequence ID" value="NZ_JBHTKM010000017.1"/>
</dbReference>
<dbReference type="Proteomes" id="UP001597086">
    <property type="component" value="Unassembled WGS sequence"/>
</dbReference>
<reference evidence="2" key="1">
    <citation type="journal article" date="2019" name="Int. J. Syst. Evol. Microbiol.">
        <title>The Global Catalogue of Microorganisms (GCM) 10K type strain sequencing project: providing services to taxonomists for standard genome sequencing and annotation.</title>
        <authorList>
            <consortium name="The Broad Institute Genomics Platform"/>
            <consortium name="The Broad Institute Genome Sequencing Center for Infectious Disease"/>
            <person name="Wu L."/>
            <person name="Ma J."/>
        </authorList>
    </citation>
    <scope>NUCLEOTIDE SEQUENCE [LARGE SCALE GENOMIC DNA]</scope>
    <source>
        <strain evidence="2">CCUG 56098</strain>
    </source>
</reference>
<organism evidence="1 2">
    <name type="scientific">Winogradskyella rapida</name>
    <dbReference type="NCBI Taxonomy" id="549701"/>
    <lineage>
        <taxon>Bacteria</taxon>
        <taxon>Pseudomonadati</taxon>
        <taxon>Bacteroidota</taxon>
        <taxon>Flavobacteriia</taxon>
        <taxon>Flavobacteriales</taxon>
        <taxon>Flavobacteriaceae</taxon>
        <taxon>Winogradskyella</taxon>
    </lineage>
</organism>
<gene>
    <name evidence="1" type="ORF">ACFQ13_05675</name>
</gene>
<comment type="caution">
    <text evidence="1">The sequence shown here is derived from an EMBL/GenBank/DDBJ whole genome shotgun (WGS) entry which is preliminary data.</text>
</comment>